<dbReference type="SUPFAM" id="SSF140453">
    <property type="entry name" value="EsxAB dimer-like"/>
    <property type="match status" value="1"/>
</dbReference>
<dbReference type="OrthoDB" id="4222642at2"/>
<comment type="caution">
    <text evidence="1">The sequence shown here is derived from an EMBL/GenBank/DDBJ whole genome shotgun (WGS) entry which is preliminary data.</text>
</comment>
<evidence type="ECO:0000313" key="1">
    <source>
        <dbReference type="EMBL" id="MPY30759.1"/>
    </source>
</evidence>
<dbReference type="RefSeq" id="WP_152885573.1">
    <property type="nucleotide sequence ID" value="NZ_VJZD01000013.1"/>
</dbReference>
<accession>A0A5N8V6P1</accession>
<dbReference type="InterPro" id="IPR010310">
    <property type="entry name" value="T7SS_ESAT-6-like"/>
</dbReference>
<dbReference type="EMBL" id="VJZD01000013">
    <property type="protein sequence ID" value="MPY30759.1"/>
    <property type="molecule type" value="Genomic_DNA"/>
</dbReference>
<dbReference type="Proteomes" id="UP000325849">
    <property type="component" value="Unassembled WGS sequence"/>
</dbReference>
<name>A0A5N8V6P1_9ACTN</name>
<dbReference type="InterPro" id="IPR036689">
    <property type="entry name" value="ESAT-6-like_sf"/>
</dbReference>
<dbReference type="Gene3D" id="1.10.287.1060">
    <property type="entry name" value="ESAT-6-like"/>
    <property type="match status" value="1"/>
</dbReference>
<sequence length="108" mass="11809">MPDIEGTPIHVGRDLEGAGDYLNAQAAHIMGELHALKSRIQSLIDTWNAQSATDYQMRMHEWDMAAVGLFGSEQEGGVLGEIAHALRVNWGNYVGAEEANIRTWTSSA</sequence>
<protein>
    <submittedName>
        <fullName evidence="1">WXG100 family type VII secretion target</fullName>
    </submittedName>
</protein>
<keyword evidence="2" id="KW-1185">Reference proteome</keyword>
<dbReference type="AlphaFoldDB" id="A0A5N8V6P1"/>
<dbReference type="Pfam" id="PF06013">
    <property type="entry name" value="WXG100"/>
    <property type="match status" value="1"/>
</dbReference>
<organism evidence="1 2">
    <name type="scientific">Streptomyces adustus</name>
    <dbReference type="NCBI Taxonomy" id="1609272"/>
    <lineage>
        <taxon>Bacteria</taxon>
        <taxon>Bacillati</taxon>
        <taxon>Actinomycetota</taxon>
        <taxon>Actinomycetes</taxon>
        <taxon>Kitasatosporales</taxon>
        <taxon>Streptomycetaceae</taxon>
        <taxon>Streptomyces</taxon>
    </lineage>
</organism>
<proteinExistence type="predicted"/>
<reference evidence="1 2" key="1">
    <citation type="submission" date="2019-07" db="EMBL/GenBank/DDBJ databases">
        <title>New species of Amycolatopsis and Streptomyces.</title>
        <authorList>
            <person name="Duangmal K."/>
            <person name="Teo W.F.A."/>
            <person name="Lipun K."/>
        </authorList>
    </citation>
    <scope>NUCLEOTIDE SEQUENCE [LARGE SCALE GENOMIC DNA]</scope>
    <source>
        <strain evidence="1 2">NBRC 109810</strain>
    </source>
</reference>
<gene>
    <name evidence="1" type="ORF">FNH09_05350</name>
</gene>
<evidence type="ECO:0000313" key="2">
    <source>
        <dbReference type="Proteomes" id="UP000325849"/>
    </source>
</evidence>